<dbReference type="PROSITE" id="PS51417">
    <property type="entry name" value="ARF"/>
    <property type="match status" value="1"/>
</dbReference>
<keyword evidence="5" id="KW-0460">Magnesium</keyword>
<dbReference type="Pfam" id="PF03915">
    <property type="entry name" value="AIP3"/>
    <property type="match status" value="1"/>
</dbReference>
<comment type="similarity">
    <text evidence="1">Belongs to the small GTPase superfamily. Arf family.</text>
</comment>
<evidence type="ECO:0000313" key="9">
    <source>
        <dbReference type="EMBL" id="CAI8030249.1"/>
    </source>
</evidence>
<evidence type="ECO:0000256" key="7">
    <source>
        <dbReference type="SAM" id="MobiDB-lite"/>
    </source>
</evidence>
<feature type="region of interest" description="Disordered" evidence="7">
    <location>
        <begin position="681"/>
        <end position="859"/>
    </location>
</feature>
<keyword evidence="3 4" id="KW-0342">GTP-binding</keyword>
<comment type="caution">
    <text evidence="9">The sequence shown here is derived from an EMBL/GenBank/DDBJ whole genome shotgun (WGS) entry which is preliminary data.</text>
</comment>
<dbReference type="PRINTS" id="PR00328">
    <property type="entry name" value="SAR1GTPBP"/>
</dbReference>
<feature type="compositionally biased region" description="Basic and acidic residues" evidence="7">
    <location>
        <begin position="621"/>
        <end position="630"/>
    </location>
</feature>
<evidence type="ECO:0000259" key="8">
    <source>
        <dbReference type="SMART" id="SM00806"/>
    </source>
</evidence>
<dbReference type="InterPro" id="IPR022782">
    <property type="entry name" value="AIP3-like_C"/>
</dbReference>
<dbReference type="Gene3D" id="3.40.50.300">
    <property type="entry name" value="P-loop containing nucleotide triphosphate hydrolases"/>
    <property type="match status" value="1"/>
</dbReference>
<evidence type="ECO:0000256" key="1">
    <source>
        <dbReference type="ARBA" id="ARBA00010290"/>
    </source>
</evidence>
<keyword evidence="6" id="KW-0175">Coiled coil</keyword>
<feature type="compositionally biased region" description="Pro residues" evidence="7">
    <location>
        <begin position="179"/>
        <end position="193"/>
    </location>
</feature>
<dbReference type="SMART" id="SM00806">
    <property type="entry name" value="AIP3"/>
    <property type="match status" value="1"/>
</dbReference>
<feature type="compositionally biased region" description="Polar residues" evidence="7">
    <location>
        <begin position="682"/>
        <end position="708"/>
    </location>
</feature>
<dbReference type="Proteomes" id="UP001174909">
    <property type="component" value="Unassembled WGS sequence"/>
</dbReference>
<feature type="compositionally biased region" description="Pro residues" evidence="7">
    <location>
        <begin position="243"/>
        <end position="258"/>
    </location>
</feature>
<dbReference type="InterPro" id="IPR024156">
    <property type="entry name" value="Small_GTPase_ARF"/>
</dbReference>
<keyword evidence="2 4" id="KW-0547">Nucleotide-binding</keyword>
<dbReference type="SUPFAM" id="SSF52540">
    <property type="entry name" value="P-loop containing nucleoside triphosphate hydrolases"/>
    <property type="match status" value="1"/>
</dbReference>
<accession>A0AA35WRM4</accession>
<keyword evidence="5" id="KW-0479">Metal-binding</keyword>
<dbReference type="InterPro" id="IPR005225">
    <property type="entry name" value="Small_GTP-bd"/>
</dbReference>
<feature type="compositionally biased region" description="Basic and acidic residues" evidence="7">
    <location>
        <begin position="1"/>
        <end position="10"/>
    </location>
</feature>
<organism evidence="9 10">
    <name type="scientific">Geodia barretti</name>
    <name type="common">Barrett's horny sponge</name>
    <dbReference type="NCBI Taxonomy" id="519541"/>
    <lineage>
        <taxon>Eukaryota</taxon>
        <taxon>Metazoa</taxon>
        <taxon>Porifera</taxon>
        <taxon>Demospongiae</taxon>
        <taxon>Heteroscleromorpha</taxon>
        <taxon>Tetractinellida</taxon>
        <taxon>Astrophorina</taxon>
        <taxon>Geodiidae</taxon>
        <taxon>Geodia</taxon>
    </lineage>
</organism>
<evidence type="ECO:0000256" key="6">
    <source>
        <dbReference type="SAM" id="Coils"/>
    </source>
</evidence>
<dbReference type="GO" id="GO:0046872">
    <property type="term" value="F:metal ion binding"/>
    <property type="evidence" value="ECO:0007669"/>
    <property type="project" value="UniProtKB-KW"/>
</dbReference>
<feature type="binding site" evidence="4">
    <location>
        <begin position="1393"/>
        <end position="1396"/>
    </location>
    <ligand>
        <name>GTP</name>
        <dbReference type="ChEBI" id="CHEBI:37565"/>
    </ligand>
</feature>
<dbReference type="NCBIfam" id="TIGR00231">
    <property type="entry name" value="small_GTP"/>
    <property type="match status" value="1"/>
</dbReference>
<feature type="compositionally biased region" description="Polar residues" evidence="7">
    <location>
        <begin position="228"/>
        <end position="240"/>
    </location>
</feature>
<dbReference type="CDD" id="cd04153">
    <property type="entry name" value="Arl5_Arl8"/>
    <property type="match status" value="1"/>
</dbReference>
<feature type="compositionally biased region" description="Basic residues" evidence="7">
    <location>
        <begin position="11"/>
        <end position="25"/>
    </location>
</feature>
<evidence type="ECO:0000256" key="3">
    <source>
        <dbReference type="ARBA" id="ARBA00023134"/>
    </source>
</evidence>
<feature type="coiled-coil region" evidence="6">
    <location>
        <begin position="302"/>
        <end position="329"/>
    </location>
</feature>
<dbReference type="GO" id="GO:0005519">
    <property type="term" value="F:cytoskeletal regulatory protein binding"/>
    <property type="evidence" value="ECO:0007669"/>
    <property type="project" value="InterPro"/>
</dbReference>
<feature type="compositionally biased region" description="Polar residues" evidence="7">
    <location>
        <begin position="943"/>
        <end position="954"/>
    </location>
</feature>
<dbReference type="InterPro" id="IPR027417">
    <property type="entry name" value="P-loop_NTPase"/>
</dbReference>
<feature type="compositionally biased region" description="Polar residues" evidence="7">
    <location>
        <begin position="1106"/>
        <end position="1155"/>
    </location>
</feature>
<feature type="compositionally biased region" description="Basic and acidic residues" evidence="7">
    <location>
        <begin position="1256"/>
        <end position="1269"/>
    </location>
</feature>
<dbReference type="Pfam" id="PF00025">
    <property type="entry name" value="Arf"/>
    <property type="match status" value="1"/>
</dbReference>
<dbReference type="SMART" id="SM00177">
    <property type="entry name" value="ARF"/>
    <property type="match status" value="1"/>
</dbReference>
<feature type="compositionally biased region" description="Polar residues" evidence="7">
    <location>
        <begin position="1064"/>
        <end position="1084"/>
    </location>
</feature>
<feature type="compositionally biased region" description="Basic and acidic residues" evidence="7">
    <location>
        <begin position="579"/>
        <end position="588"/>
    </location>
</feature>
<feature type="region of interest" description="Disordered" evidence="7">
    <location>
        <begin position="172"/>
        <end position="210"/>
    </location>
</feature>
<evidence type="ECO:0000256" key="4">
    <source>
        <dbReference type="PIRSR" id="PIRSR606689-1"/>
    </source>
</evidence>
<keyword evidence="10" id="KW-1185">Reference proteome</keyword>
<feature type="compositionally biased region" description="Basic and acidic residues" evidence="7">
    <location>
        <begin position="709"/>
        <end position="745"/>
    </location>
</feature>
<evidence type="ECO:0000256" key="2">
    <source>
        <dbReference type="ARBA" id="ARBA00022741"/>
    </source>
</evidence>
<dbReference type="Gene3D" id="1.20.58.1540">
    <property type="entry name" value="Actin interacting protein 3, C-terminal domain"/>
    <property type="match status" value="1"/>
</dbReference>
<dbReference type="InterPro" id="IPR005613">
    <property type="entry name" value="AIP3_C"/>
</dbReference>
<feature type="region of interest" description="Disordered" evidence="7">
    <location>
        <begin position="228"/>
        <end position="260"/>
    </location>
</feature>
<feature type="region of interest" description="Disordered" evidence="7">
    <location>
        <begin position="1041"/>
        <end position="1084"/>
    </location>
</feature>
<feature type="binding site" evidence="5">
    <location>
        <position position="1298"/>
    </location>
    <ligand>
        <name>Mg(2+)</name>
        <dbReference type="ChEBI" id="CHEBI:18420"/>
    </ligand>
</feature>
<feature type="compositionally biased region" description="Basic and acidic residues" evidence="7">
    <location>
        <begin position="1042"/>
        <end position="1054"/>
    </location>
</feature>
<feature type="compositionally biased region" description="Low complexity" evidence="7">
    <location>
        <begin position="1156"/>
        <end position="1168"/>
    </location>
</feature>
<feature type="region of interest" description="Disordered" evidence="7">
    <location>
        <begin position="935"/>
        <end position="954"/>
    </location>
</feature>
<dbReference type="InterPro" id="IPR006689">
    <property type="entry name" value="Small_GTPase_ARF/SAR"/>
</dbReference>
<dbReference type="SMART" id="SM00178">
    <property type="entry name" value="SAR"/>
    <property type="match status" value="1"/>
</dbReference>
<proteinExistence type="inferred from homology"/>
<feature type="region of interest" description="Disordered" evidence="7">
    <location>
        <begin position="1106"/>
        <end position="1235"/>
    </location>
</feature>
<feature type="compositionally biased region" description="Polar residues" evidence="7">
    <location>
        <begin position="800"/>
        <end position="821"/>
    </location>
</feature>
<evidence type="ECO:0000256" key="5">
    <source>
        <dbReference type="PIRSR" id="PIRSR606689-2"/>
    </source>
</evidence>
<feature type="region of interest" description="Disordered" evidence="7">
    <location>
        <begin position="579"/>
        <end position="657"/>
    </location>
</feature>
<sequence>MRSRIMPEFRFRRKKKKQQSSRRHTVHDAEKAQAQVAAAREMVNRGEHGRGRRSRSQSVDIETMLSLQITSEEDEEGCLFLRHSKELRRCPMPSPVTVSTLKNLLVNTFDLQRSLLDDPASYVMIQDRGSMRWTKLTNTSDVYDHCILQLADPDAPSTNPTHFVKDTMLEDHTYSSSESPPPVVSNHPPPSPPSAHRHYNQSSHLTTPLHSPAWPQLDAHYYAEPSATDTSMWQSGTASTAPLSPPHVPTLPPSPPHPSTATLTTTAPVQFGSPHSVTSSTSGVCSESLQTSISPLTISRHVRVLERRVRELRQDCETIRREQQSEMAEFGAILSGTSCKILATIRGHARVAALGKGVSVEPFRRERLELTEEKTAYRRHADDTVLEVSILESAVEDIRRDVVVRRCRVHEREVDGLVGAVQKTLKAISQAKDEYPRLEEAGEKCLRLTNTLETLKQVAVVQFHRTPLVPHFAPVANPNRAALLDTIKAVTPNHTHRVESIEMAECVQHKKKELVMRREGVKRFESQLRMQREHLHKMESKSDLEDRQAKRAIRLYLEEKAEREAELAREIKLERTVAERKRKEEREKMKKRLQRQREDDKKMQRRREGEKKKMQRQRGKKVVERLKNGEGEAGEQESSQSVAGEDENGEWYHQEIEEGSIRFSSSFSSTASLLEHVRSLGGWSSDNTSLQEQNSTTAPKENGSNTSAPEERQSSELEDHKHTSTEARCDKNRSNSHQTSERESSTLDETSGADKVRNHSEFKPKPPQKQSGDNGRGKDQLQVASGKSQKTAKKKKVQTETRLPQSNADSNGLKTKQQKAQSLPRDNPPKSKYESPQLKTATPRLQRLNNEARGTQSPTTGLQAVLRTNQTRSPLPHKQTNQTVRGRITQTAKAPTKFQRHRAPLNDVVVAASPPGRHVASSEALLDDHHHQQIHNGTAKAPLSSTATSRLANTPSKVRKSIGYMGEFENQAGIYDLLEKKPEKKRRSRKDDRLDKGFQTPTFDPQVRPDNDPELQELELLSPHANSQPDNFEFMSNPSYESRMEARDTAEPKAKSRSLGRSDPVNQQNGHLPTNTGGVRQSYMPTSKMPTAVVIDSGVPRNTKMQQVLRGSSRGWLNSESDSSETGRVQSVLSDHSTMTHSSVTHQSVLSAGQQSISSGRFSSGSRSNAPPTSIKLHSHVTSRPLVPQPHTHGETHSGLPVLIKPYHPRGDETGTGRSRQHVAPHHPPHRQTTRVPMQTVRDDTALTSYPRFQSREDHTARLHHENQPSRRHRTKHQLGVLPEYKIIIVGLDNAGKTTILYQFLMNEVVHTSPTIGSNVEEVKWRNLQFVMWDIGGQDSLRQAWSTYFSGTHFLILVVDSTDRERLAVTKEELYRMLGNEDLKKAQVLIFANKQDLKGSMSAAELSQHLNLTSIKDHGWHVQACCALTGEG</sequence>
<dbReference type="PANTHER" id="PTHR11711">
    <property type="entry name" value="ADP RIBOSYLATION FACTOR-RELATED"/>
    <property type="match status" value="1"/>
</dbReference>
<dbReference type="GO" id="GO:0003924">
    <property type="term" value="F:GTPase activity"/>
    <property type="evidence" value="ECO:0007669"/>
    <property type="project" value="InterPro"/>
</dbReference>
<reference evidence="9" key="1">
    <citation type="submission" date="2023-03" db="EMBL/GenBank/DDBJ databases">
        <authorList>
            <person name="Steffen K."/>
            <person name="Cardenas P."/>
        </authorList>
    </citation>
    <scope>NUCLEOTIDE SEQUENCE</scope>
</reference>
<protein>
    <submittedName>
        <fullName evidence="9">ADP-ribosylation factor-like protein 5B</fullName>
    </submittedName>
</protein>
<feature type="compositionally biased region" description="Polar residues" evidence="7">
    <location>
        <begin position="200"/>
        <end position="209"/>
    </location>
</feature>
<dbReference type="GO" id="GO:0005525">
    <property type="term" value="F:GTP binding"/>
    <property type="evidence" value="ECO:0007669"/>
    <property type="project" value="UniProtKB-KW"/>
</dbReference>
<feature type="compositionally biased region" description="Basic residues" evidence="7">
    <location>
        <begin position="1219"/>
        <end position="1233"/>
    </location>
</feature>
<name>A0AA35WRM4_GEOBA</name>
<feature type="domain" description="Actin interacting protein 3 C-terminal" evidence="8">
    <location>
        <begin position="80"/>
        <end position="534"/>
    </location>
</feature>
<gene>
    <name evidence="9" type="ORF">GBAR_LOCUS17155</name>
</gene>
<feature type="coiled-coil region" evidence="6">
    <location>
        <begin position="421"/>
        <end position="458"/>
    </location>
</feature>
<feature type="region of interest" description="Disordered" evidence="7">
    <location>
        <begin position="1256"/>
        <end position="1275"/>
    </location>
</feature>
<dbReference type="GO" id="GO:0030010">
    <property type="term" value="P:establishment of cell polarity"/>
    <property type="evidence" value="ECO:0007669"/>
    <property type="project" value="UniProtKB-ARBA"/>
</dbReference>
<feature type="region of interest" description="Disordered" evidence="7">
    <location>
        <begin position="979"/>
        <end position="1011"/>
    </location>
</feature>
<dbReference type="EMBL" id="CASHTH010002465">
    <property type="protein sequence ID" value="CAI8030249.1"/>
    <property type="molecule type" value="Genomic_DNA"/>
</dbReference>
<dbReference type="FunFam" id="3.40.50.300:FF:000412">
    <property type="entry name" value="ADP-ribosylation factor 1"/>
    <property type="match status" value="1"/>
</dbReference>
<feature type="compositionally biased region" description="Polar residues" evidence="7">
    <location>
        <begin position="847"/>
        <end position="859"/>
    </location>
</feature>
<feature type="binding site" evidence="5">
    <location>
        <position position="1315"/>
    </location>
    <ligand>
        <name>Mg(2+)</name>
        <dbReference type="ChEBI" id="CHEBI:18420"/>
    </ligand>
</feature>
<feature type="binding site" evidence="4">
    <location>
        <position position="1337"/>
    </location>
    <ligand>
        <name>GTP</name>
        <dbReference type="ChEBI" id="CHEBI:37565"/>
    </ligand>
</feature>
<feature type="region of interest" description="Disordered" evidence="7">
    <location>
        <begin position="1"/>
        <end position="31"/>
    </location>
</feature>
<feature type="binding site" evidence="4">
    <location>
        <begin position="1291"/>
        <end position="1298"/>
    </location>
    <ligand>
        <name>GTP</name>
        <dbReference type="ChEBI" id="CHEBI:37565"/>
    </ligand>
</feature>
<evidence type="ECO:0000313" key="10">
    <source>
        <dbReference type="Proteomes" id="UP001174909"/>
    </source>
</evidence>
<feature type="compositionally biased region" description="Basic and acidic residues" evidence="7">
    <location>
        <begin position="752"/>
        <end position="764"/>
    </location>
</feature>
<feature type="compositionally biased region" description="Basic and acidic residues" evidence="7">
    <location>
        <begin position="595"/>
        <end position="612"/>
    </location>
</feature>